<reference evidence="1 2" key="1">
    <citation type="journal article" date="2013" name="J. Biotechnol.">
        <title>Establishment and interpretation of the genome sequence of the phytopathogenic fungus Rhizoctonia solani AG1-IB isolate 7/3/14.</title>
        <authorList>
            <person name="Wibberg D.W."/>
            <person name="Jelonek L.J."/>
            <person name="Rupp O.R."/>
            <person name="Hennig M.H."/>
            <person name="Eikmeyer F.E."/>
            <person name="Goesmann A.G."/>
            <person name="Hartmann A.H."/>
            <person name="Borriss R.B."/>
            <person name="Grosch R.G."/>
            <person name="Puehler A.P."/>
            <person name="Schlueter A.S."/>
        </authorList>
    </citation>
    <scope>NUCLEOTIDE SEQUENCE [LARGE SCALE GENOMIC DNA]</scope>
    <source>
        <strain evidence="2">AG1-IB / isolate 7/3/14</strain>
    </source>
</reference>
<organism evidence="1 2">
    <name type="scientific">Thanatephorus cucumeris (strain AG1-IB / isolate 7/3/14)</name>
    <name type="common">Lettuce bottom rot fungus</name>
    <name type="synonym">Rhizoctonia solani</name>
    <dbReference type="NCBI Taxonomy" id="1108050"/>
    <lineage>
        <taxon>Eukaryota</taxon>
        <taxon>Fungi</taxon>
        <taxon>Dikarya</taxon>
        <taxon>Basidiomycota</taxon>
        <taxon>Agaricomycotina</taxon>
        <taxon>Agaricomycetes</taxon>
        <taxon>Cantharellales</taxon>
        <taxon>Ceratobasidiaceae</taxon>
        <taxon>Rhizoctonia</taxon>
        <taxon>Rhizoctonia solani AG-1</taxon>
    </lineage>
</organism>
<evidence type="ECO:0000313" key="2">
    <source>
        <dbReference type="Proteomes" id="UP000012065"/>
    </source>
</evidence>
<evidence type="ECO:0000313" key="1">
    <source>
        <dbReference type="EMBL" id="CCO34771.1"/>
    </source>
</evidence>
<proteinExistence type="predicted"/>
<sequence length="82" mass="8851">MTDALHKLLLPSGMVSADFPDNLGELFAMDGPQAKRLLEEYGIDASESREKNLNRFMQFIGVSYQMVPSQASSIGGSSIAGI</sequence>
<dbReference type="AlphaFoldDB" id="M5C5U0"/>
<dbReference type="HOGENOM" id="CLU_2671609_0_0_1"/>
<name>M5C5U0_THACB</name>
<accession>M5C5U0</accession>
<gene>
    <name evidence="1" type="ORF">BN14_08879</name>
</gene>
<dbReference type="Proteomes" id="UP000012065">
    <property type="component" value="Unassembled WGS sequence"/>
</dbReference>
<comment type="caution">
    <text evidence="1">The sequence shown here is derived from an EMBL/GenBank/DDBJ whole genome shotgun (WGS) entry which is preliminary data.</text>
</comment>
<protein>
    <submittedName>
        <fullName evidence="1">Uncharacterized protein</fullName>
    </submittedName>
</protein>
<dbReference type="EMBL" id="CAOJ01013595">
    <property type="protein sequence ID" value="CCO34771.1"/>
    <property type="molecule type" value="Genomic_DNA"/>
</dbReference>